<keyword evidence="2" id="KW-0732">Signal</keyword>
<protein>
    <recommendedName>
        <fullName evidence="3">Serine protease gd N-terminal domain-containing protein</fullName>
    </recommendedName>
</protein>
<dbReference type="EMBL" id="JABDTM020020105">
    <property type="protein sequence ID" value="KAH0817195.1"/>
    <property type="molecule type" value="Genomic_DNA"/>
</dbReference>
<dbReference type="InterPro" id="IPR031986">
    <property type="entry name" value="GD_N"/>
</dbReference>
<organism evidence="4 5">
    <name type="scientific">Tenebrio molitor</name>
    <name type="common">Yellow mealworm beetle</name>
    <dbReference type="NCBI Taxonomy" id="7067"/>
    <lineage>
        <taxon>Eukaryota</taxon>
        <taxon>Metazoa</taxon>
        <taxon>Ecdysozoa</taxon>
        <taxon>Arthropoda</taxon>
        <taxon>Hexapoda</taxon>
        <taxon>Insecta</taxon>
        <taxon>Pterygota</taxon>
        <taxon>Neoptera</taxon>
        <taxon>Endopterygota</taxon>
        <taxon>Coleoptera</taxon>
        <taxon>Polyphaga</taxon>
        <taxon>Cucujiformia</taxon>
        <taxon>Tenebrionidae</taxon>
        <taxon>Tenebrio</taxon>
    </lineage>
</organism>
<keyword evidence="5" id="KW-1185">Reference proteome</keyword>
<dbReference type="Pfam" id="PF16030">
    <property type="entry name" value="GD_N"/>
    <property type="match status" value="1"/>
</dbReference>
<feature type="region of interest" description="Disordered" evidence="1">
    <location>
        <begin position="181"/>
        <end position="211"/>
    </location>
</feature>
<proteinExistence type="predicted"/>
<gene>
    <name evidence="4" type="ORF">GEV33_005596</name>
</gene>
<reference evidence="4" key="2">
    <citation type="submission" date="2021-08" db="EMBL/GenBank/DDBJ databases">
        <authorList>
            <person name="Eriksson T."/>
        </authorList>
    </citation>
    <scope>NUCLEOTIDE SEQUENCE</scope>
    <source>
        <strain evidence="4">Stoneville</strain>
        <tissue evidence="4">Whole head</tissue>
    </source>
</reference>
<reference evidence="4" key="1">
    <citation type="journal article" date="2020" name="J Insects Food Feed">
        <title>The yellow mealworm (Tenebrio molitor) genome: a resource for the emerging insects as food and feed industry.</title>
        <authorList>
            <person name="Eriksson T."/>
            <person name="Andere A."/>
            <person name="Kelstrup H."/>
            <person name="Emery V."/>
            <person name="Picard C."/>
        </authorList>
    </citation>
    <scope>NUCLEOTIDE SEQUENCE</scope>
    <source>
        <strain evidence="4">Stoneville</strain>
        <tissue evidence="4">Whole head</tissue>
    </source>
</reference>
<evidence type="ECO:0000313" key="5">
    <source>
        <dbReference type="Proteomes" id="UP000719412"/>
    </source>
</evidence>
<accession>A0A8J6HE89</accession>
<feature type="compositionally biased region" description="Polar residues" evidence="1">
    <location>
        <begin position="192"/>
        <end position="211"/>
    </location>
</feature>
<comment type="caution">
    <text evidence="4">The sequence shown here is derived from an EMBL/GenBank/DDBJ whole genome shotgun (WGS) entry which is preliminary data.</text>
</comment>
<dbReference type="Proteomes" id="UP000719412">
    <property type="component" value="Unassembled WGS sequence"/>
</dbReference>
<feature type="domain" description="Serine protease gd N-terminal" evidence="3">
    <location>
        <begin position="35"/>
        <end position="142"/>
    </location>
</feature>
<dbReference type="AlphaFoldDB" id="A0A8J6HE89"/>
<evidence type="ECO:0000313" key="4">
    <source>
        <dbReference type="EMBL" id="KAH0817195.1"/>
    </source>
</evidence>
<feature type="signal peptide" evidence="2">
    <location>
        <begin position="1"/>
        <end position="22"/>
    </location>
</feature>
<sequence length="211" mass="23539">MCLELVLVKVSRLLLLHGCILASRGMIVSPQRYSSPCPDTFQYRLDQNGELYGTIGVYSLDQNVVKLNVELSVGNHVDVRGIPFFNSQNFNGRIEVSNSREQISDDIHHRRPIRYKLFFPRWENIPPRITMIMVNDQVVCSGPPLQLGDWINVLSRINLQHSLTVNPLAVGNTFVPVNDPTSGNSGKGGNFFLQTGNTSGGKTPTNPFLFV</sequence>
<name>A0A8J6HE89_TENMO</name>
<evidence type="ECO:0000259" key="3">
    <source>
        <dbReference type="Pfam" id="PF16030"/>
    </source>
</evidence>
<evidence type="ECO:0000256" key="2">
    <source>
        <dbReference type="SAM" id="SignalP"/>
    </source>
</evidence>
<feature type="chain" id="PRO_5035252777" description="Serine protease gd N-terminal domain-containing protein" evidence="2">
    <location>
        <begin position="23"/>
        <end position="211"/>
    </location>
</feature>
<evidence type="ECO:0000256" key="1">
    <source>
        <dbReference type="SAM" id="MobiDB-lite"/>
    </source>
</evidence>